<feature type="region of interest" description="Disordered" evidence="7">
    <location>
        <begin position="100"/>
        <end position="131"/>
    </location>
</feature>
<dbReference type="Pfam" id="PF24997">
    <property type="entry name" value="PSF1_C"/>
    <property type="match status" value="1"/>
</dbReference>
<organism evidence="10 11">
    <name type="scientific">Rhizoclosmatium globosum</name>
    <dbReference type="NCBI Taxonomy" id="329046"/>
    <lineage>
        <taxon>Eukaryota</taxon>
        <taxon>Fungi</taxon>
        <taxon>Fungi incertae sedis</taxon>
        <taxon>Chytridiomycota</taxon>
        <taxon>Chytridiomycota incertae sedis</taxon>
        <taxon>Chytridiomycetes</taxon>
        <taxon>Chytridiales</taxon>
        <taxon>Chytriomycetaceae</taxon>
        <taxon>Rhizoclosmatium</taxon>
    </lineage>
</organism>
<evidence type="ECO:0000256" key="4">
    <source>
        <dbReference type="ARBA" id="ARBA00022705"/>
    </source>
</evidence>
<dbReference type="InterPro" id="IPR036224">
    <property type="entry name" value="GINS_bundle-like_dom_sf"/>
</dbReference>
<keyword evidence="11" id="KW-1185">Reference proteome</keyword>
<comment type="subunit">
    <text evidence="6">Component of the GINS complex.</text>
</comment>
<dbReference type="InterPro" id="IPR056783">
    <property type="entry name" value="PSF1_C"/>
</dbReference>
<feature type="domain" description="GINS subunit" evidence="8">
    <location>
        <begin position="141"/>
        <end position="252"/>
    </location>
</feature>
<dbReference type="OrthoDB" id="10252587at2759"/>
<evidence type="ECO:0000256" key="3">
    <source>
        <dbReference type="ARBA" id="ARBA00015143"/>
    </source>
</evidence>
<feature type="compositionally biased region" description="Acidic residues" evidence="7">
    <location>
        <begin position="105"/>
        <end position="116"/>
    </location>
</feature>
<dbReference type="InterPro" id="IPR005339">
    <property type="entry name" value="GINS_Psf1"/>
</dbReference>
<dbReference type="GO" id="GO:0000811">
    <property type="term" value="C:GINS complex"/>
    <property type="evidence" value="ECO:0007669"/>
    <property type="project" value="UniProtKB-UniRule"/>
</dbReference>
<comment type="subcellular location">
    <subcellularLocation>
        <location evidence="1 6">Nucleus</location>
    </subcellularLocation>
</comment>
<accession>A0A1Y2BNY9</accession>
<dbReference type="PANTHER" id="PTHR12914:SF2">
    <property type="entry name" value="DNA REPLICATION COMPLEX GINS PROTEIN PSF1"/>
    <property type="match status" value="1"/>
</dbReference>
<comment type="caution">
    <text evidence="10">The sequence shown here is derived from an EMBL/GenBank/DDBJ whole genome shotgun (WGS) entry which is preliminary data.</text>
</comment>
<evidence type="ECO:0000313" key="11">
    <source>
        <dbReference type="Proteomes" id="UP000193642"/>
    </source>
</evidence>
<gene>
    <name evidence="10" type="ORF">BCR33DRAFT_790248</name>
</gene>
<evidence type="ECO:0000256" key="5">
    <source>
        <dbReference type="ARBA" id="ARBA00023242"/>
    </source>
</evidence>
<protein>
    <recommendedName>
        <fullName evidence="3 6">DNA replication complex GINS protein PSF1</fullName>
    </recommendedName>
</protein>
<keyword evidence="5 6" id="KW-0539">Nucleus</keyword>
<reference evidence="10 11" key="1">
    <citation type="submission" date="2016-07" db="EMBL/GenBank/DDBJ databases">
        <title>Pervasive Adenine N6-methylation of Active Genes in Fungi.</title>
        <authorList>
            <consortium name="DOE Joint Genome Institute"/>
            <person name="Mondo S.J."/>
            <person name="Dannebaum R.O."/>
            <person name="Kuo R.C."/>
            <person name="Labutti K."/>
            <person name="Haridas S."/>
            <person name="Kuo A."/>
            <person name="Salamov A."/>
            <person name="Ahrendt S.R."/>
            <person name="Lipzen A."/>
            <person name="Sullivan W."/>
            <person name="Andreopoulos W.B."/>
            <person name="Clum A."/>
            <person name="Lindquist E."/>
            <person name="Daum C."/>
            <person name="Ramamoorthy G.K."/>
            <person name="Gryganskyi A."/>
            <person name="Culley D."/>
            <person name="Magnuson J.K."/>
            <person name="James T.Y."/>
            <person name="O'Malley M.A."/>
            <person name="Stajich J.E."/>
            <person name="Spatafora J.W."/>
            <person name="Visel A."/>
            <person name="Grigoriev I.V."/>
        </authorList>
    </citation>
    <scope>NUCLEOTIDE SEQUENCE [LARGE SCALE GENOMIC DNA]</scope>
    <source>
        <strain evidence="10 11">JEL800</strain>
    </source>
</reference>
<dbReference type="STRING" id="329046.A0A1Y2BNY9"/>
<keyword evidence="4 6" id="KW-0235">DNA replication</keyword>
<feature type="domain" description="DNA replication complex GINS protein PSF1 C-terminal" evidence="9">
    <location>
        <begin position="265"/>
        <end position="313"/>
    </location>
</feature>
<evidence type="ECO:0000256" key="1">
    <source>
        <dbReference type="ARBA" id="ARBA00004123"/>
    </source>
</evidence>
<evidence type="ECO:0000256" key="6">
    <source>
        <dbReference type="RuleBase" id="RU368085"/>
    </source>
</evidence>
<dbReference type="CDD" id="cd21696">
    <property type="entry name" value="GINS_B_Psf1"/>
    <property type="match status" value="1"/>
</dbReference>
<dbReference type="Proteomes" id="UP000193642">
    <property type="component" value="Unassembled WGS sequence"/>
</dbReference>
<proteinExistence type="inferred from homology"/>
<feature type="compositionally biased region" description="Polar residues" evidence="7">
    <location>
        <begin position="119"/>
        <end position="131"/>
    </location>
</feature>
<evidence type="ECO:0000313" key="10">
    <source>
        <dbReference type="EMBL" id="ORY36470.1"/>
    </source>
</evidence>
<evidence type="ECO:0000256" key="7">
    <source>
        <dbReference type="SAM" id="MobiDB-lite"/>
    </source>
</evidence>
<evidence type="ECO:0000256" key="2">
    <source>
        <dbReference type="ARBA" id="ARBA00006677"/>
    </source>
</evidence>
<dbReference type="InterPro" id="IPR021151">
    <property type="entry name" value="GINS_A"/>
</dbReference>
<evidence type="ECO:0000259" key="9">
    <source>
        <dbReference type="Pfam" id="PF24997"/>
    </source>
</evidence>
<dbReference type="PANTHER" id="PTHR12914">
    <property type="entry name" value="PARTNER OF SLD5"/>
    <property type="match status" value="1"/>
</dbReference>
<name>A0A1Y2BNY9_9FUNG</name>
<evidence type="ECO:0000259" key="8">
    <source>
        <dbReference type="Pfam" id="PF05916"/>
    </source>
</evidence>
<dbReference type="SUPFAM" id="SSF158573">
    <property type="entry name" value="GINS helical bundle-like"/>
    <property type="match status" value="1"/>
</dbReference>
<dbReference type="Gene3D" id="1.20.58.1030">
    <property type="match status" value="1"/>
</dbReference>
<dbReference type="GO" id="GO:1902983">
    <property type="term" value="P:DNA strand elongation involved in mitotic DNA replication"/>
    <property type="evidence" value="ECO:0007669"/>
    <property type="project" value="TreeGrafter"/>
</dbReference>
<comment type="function">
    <text evidence="6">Required for correct functioning of the GINS complex, a complex that plays an essential role in the initiation of DNA replication, and progression of DNA replication forks. GINS complex seems to bind preferentially to single-stranded DNA.</text>
</comment>
<sequence length="315" mass="35323">MSTTGYAEEALKLIREAKRAQESGMFYGYNDNGWFFKVRVVLKDQLNLLLLNQPIPTNTKCNQVVRNVKLELKHLYASIRGLMGQREAVVSQLSQLQSAMVDSDTQQEEQEGDYDNESQHTLRNQQTQSQIESLSTVSTGFTVAAQMNHWAMHRNKRLLLVYHRSRIDAIRDMVWELGGGAAASLAEEGGVKLNSNNMMDVDDEDTNDPDHQANLNAGATGLPASITRAMSPPELDFLSAYRSLLEEYRGTMLDIDLSAPLVPPKDLYVDVRVVKEIGEVVADSGTVLKLMKGEQHYVRRSDVEKFITLGYLVQV</sequence>
<dbReference type="AlphaFoldDB" id="A0A1Y2BNY9"/>
<dbReference type="EMBL" id="MCGO01000055">
    <property type="protein sequence ID" value="ORY36470.1"/>
    <property type="molecule type" value="Genomic_DNA"/>
</dbReference>
<dbReference type="Pfam" id="PF05916">
    <property type="entry name" value="Sld5"/>
    <property type="match status" value="1"/>
</dbReference>
<comment type="similarity">
    <text evidence="2 6">Belongs to the GINS1/PSF1 family.</text>
</comment>